<keyword evidence="2" id="KW-1185">Reference proteome</keyword>
<sequence>MQEALELRTYLHDRSLMEYADNLETLGKPLSKLLEISPSLLTSPIWHEKRSRGTLCRSSICLRESLHPPCCQAIRGRELLHQDTQLMQISHPLNPPAALLSATAPVRLLKPIAQLGLVKTKERANKLSTQKGIVAAAPAMPRLCGILKPFEIVDNVTPLSVLEKIPIQKLTPEYRKGVDPWALGGMKVPPPSRAGELWAKRPTLILCVRRPGCVMCRAEAHQLYARKAMFDAMDIQLVAVFNEYIDSEVRSFWPRYWGGAVAVDKNREFFCALGGGKLLKDNIVTGFFFNPRAIANYKRARATGIENNRHGEGTVKGGLYIMRPGNGGVAYQFIERNFGDWAPLEEVLDVCSNLQKNSPATPVTHEDFSFDP</sequence>
<dbReference type="EMBL" id="CM055103">
    <property type="protein sequence ID" value="KAJ7534738.1"/>
    <property type="molecule type" value="Genomic_DNA"/>
</dbReference>
<organism evidence="1 2">
    <name type="scientific">Diphasiastrum complanatum</name>
    <name type="common">Issler's clubmoss</name>
    <name type="synonym">Lycopodium complanatum</name>
    <dbReference type="NCBI Taxonomy" id="34168"/>
    <lineage>
        <taxon>Eukaryota</taxon>
        <taxon>Viridiplantae</taxon>
        <taxon>Streptophyta</taxon>
        <taxon>Embryophyta</taxon>
        <taxon>Tracheophyta</taxon>
        <taxon>Lycopodiopsida</taxon>
        <taxon>Lycopodiales</taxon>
        <taxon>Lycopodiaceae</taxon>
        <taxon>Lycopodioideae</taxon>
        <taxon>Diphasiastrum</taxon>
    </lineage>
</organism>
<accession>A0ACC2BY89</accession>
<comment type="caution">
    <text evidence="1">The sequence shown here is derived from an EMBL/GenBank/DDBJ whole genome shotgun (WGS) entry which is preliminary data.</text>
</comment>
<evidence type="ECO:0000313" key="2">
    <source>
        <dbReference type="Proteomes" id="UP001162992"/>
    </source>
</evidence>
<dbReference type="Proteomes" id="UP001162992">
    <property type="component" value="Chromosome 12"/>
</dbReference>
<proteinExistence type="predicted"/>
<name>A0ACC2BY89_DIPCM</name>
<protein>
    <submittedName>
        <fullName evidence="1">Uncharacterized protein</fullName>
    </submittedName>
</protein>
<reference evidence="2" key="1">
    <citation type="journal article" date="2024" name="Proc. Natl. Acad. Sci. U.S.A.">
        <title>Extraordinary preservation of gene collinearity over three hundred million years revealed in homosporous lycophytes.</title>
        <authorList>
            <person name="Li C."/>
            <person name="Wickell D."/>
            <person name="Kuo L.Y."/>
            <person name="Chen X."/>
            <person name="Nie B."/>
            <person name="Liao X."/>
            <person name="Peng D."/>
            <person name="Ji J."/>
            <person name="Jenkins J."/>
            <person name="Williams M."/>
            <person name="Shu S."/>
            <person name="Plott C."/>
            <person name="Barry K."/>
            <person name="Rajasekar S."/>
            <person name="Grimwood J."/>
            <person name="Han X."/>
            <person name="Sun S."/>
            <person name="Hou Z."/>
            <person name="He W."/>
            <person name="Dai G."/>
            <person name="Sun C."/>
            <person name="Schmutz J."/>
            <person name="Leebens-Mack J.H."/>
            <person name="Li F.W."/>
            <person name="Wang L."/>
        </authorList>
    </citation>
    <scope>NUCLEOTIDE SEQUENCE [LARGE SCALE GENOMIC DNA]</scope>
    <source>
        <strain evidence="2">cv. PW_Plant_1</strain>
    </source>
</reference>
<evidence type="ECO:0000313" key="1">
    <source>
        <dbReference type="EMBL" id="KAJ7534738.1"/>
    </source>
</evidence>
<gene>
    <name evidence="1" type="ORF">O6H91_12G001400</name>
</gene>